<feature type="transmembrane region" description="Helical" evidence="1">
    <location>
        <begin position="55"/>
        <end position="78"/>
    </location>
</feature>
<keyword evidence="1" id="KW-1133">Transmembrane helix</keyword>
<name>A0A2A2LP18_9BILA</name>
<dbReference type="AlphaFoldDB" id="A0A2A2LP18"/>
<protein>
    <recommendedName>
        <fullName evidence="2">7TM GPCR serpentine receptor class x (Srx) domain-containing protein</fullName>
    </recommendedName>
</protein>
<evidence type="ECO:0000256" key="1">
    <source>
        <dbReference type="SAM" id="Phobius"/>
    </source>
</evidence>
<feature type="domain" description="7TM GPCR serpentine receptor class x (Srx)" evidence="2">
    <location>
        <begin position="16"/>
        <end position="77"/>
    </location>
</feature>
<proteinExistence type="predicted"/>
<keyword evidence="4" id="KW-1185">Reference proteome</keyword>
<dbReference type="PANTHER" id="PTHR23013">
    <property type="entry name" value="SERPENTINE RECEPTOR"/>
    <property type="match status" value="1"/>
</dbReference>
<sequence>MEWNHFVYAMIVYDANRMNQKVIMKIVTMCLDSIYFIDAIFMGFVSQIFDSRFGYFIAYVLVWELVNTSDGFVILLFAEQKAALIKCWQSCIPVNENENHRWASRGSKTSAVTKS</sequence>
<keyword evidence="1" id="KW-0472">Membrane</keyword>
<evidence type="ECO:0000313" key="3">
    <source>
        <dbReference type="EMBL" id="PAV87795.1"/>
    </source>
</evidence>
<dbReference type="Pfam" id="PF10328">
    <property type="entry name" value="7TM_GPCR_Srx"/>
    <property type="match status" value="1"/>
</dbReference>
<evidence type="ECO:0000259" key="2">
    <source>
        <dbReference type="Pfam" id="PF10328"/>
    </source>
</evidence>
<reference evidence="3 4" key="1">
    <citation type="journal article" date="2017" name="Curr. Biol.">
        <title>Genome architecture and evolution of a unichromosomal asexual nematode.</title>
        <authorList>
            <person name="Fradin H."/>
            <person name="Zegar C."/>
            <person name="Gutwein M."/>
            <person name="Lucas J."/>
            <person name="Kovtun M."/>
            <person name="Corcoran D."/>
            <person name="Baugh L.R."/>
            <person name="Kiontke K."/>
            <person name="Gunsalus K."/>
            <person name="Fitch D.H."/>
            <person name="Piano F."/>
        </authorList>
    </citation>
    <scope>NUCLEOTIDE SEQUENCE [LARGE SCALE GENOMIC DNA]</scope>
    <source>
        <strain evidence="3">PF1309</strain>
    </source>
</reference>
<gene>
    <name evidence="3" type="ORF">WR25_26954</name>
</gene>
<dbReference type="InterPro" id="IPR019430">
    <property type="entry name" value="7TM_GPCR_serpentine_rcpt_Srx"/>
</dbReference>
<dbReference type="PANTHER" id="PTHR23013:SF27">
    <property type="entry name" value="G-PROTEIN COUPLED RECEPTORS FAMILY 1 PROFILE DOMAIN-CONTAINING PROTEIN"/>
    <property type="match status" value="1"/>
</dbReference>
<dbReference type="EMBL" id="LIAE01006550">
    <property type="protein sequence ID" value="PAV87795.1"/>
    <property type="molecule type" value="Genomic_DNA"/>
</dbReference>
<feature type="transmembrane region" description="Helical" evidence="1">
    <location>
        <begin position="26"/>
        <end position="49"/>
    </location>
</feature>
<accession>A0A2A2LP18</accession>
<dbReference type="Proteomes" id="UP000218231">
    <property type="component" value="Unassembled WGS sequence"/>
</dbReference>
<keyword evidence="1" id="KW-0812">Transmembrane</keyword>
<organism evidence="3 4">
    <name type="scientific">Diploscapter pachys</name>
    <dbReference type="NCBI Taxonomy" id="2018661"/>
    <lineage>
        <taxon>Eukaryota</taxon>
        <taxon>Metazoa</taxon>
        <taxon>Ecdysozoa</taxon>
        <taxon>Nematoda</taxon>
        <taxon>Chromadorea</taxon>
        <taxon>Rhabditida</taxon>
        <taxon>Rhabditina</taxon>
        <taxon>Rhabditomorpha</taxon>
        <taxon>Rhabditoidea</taxon>
        <taxon>Rhabditidae</taxon>
        <taxon>Diploscapter</taxon>
    </lineage>
</organism>
<evidence type="ECO:0000313" key="4">
    <source>
        <dbReference type="Proteomes" id="UP000218231"/>
    </source>
</evidence>
<comment type="caution">
    <text evidence="3">The sequence shown here is derived from an EMBL/GenBank/DDBJ whole genome shotgun (WGS) entry which is preliminary data.</text>
</comment>